<feature type="region of interest" description="Disordered" evidence="2">
    <location>
        <begin position="559"/>
        <end position="607"/>
    </location>
</feature>
<feature type="compositionally biased region" description="Basic and acidic residues" evidence="2">
    <location>
        <begin position="262"/>
        <end position="293"/>
    </location>
</feature>
<reference evidence="4" key="1">
    <citation type="submission" date="2025-08" db="UniProtKB">
        <authorList>
            <consortium name="RefSeq"/>
        </authorList>
    </citation>
    <scope>IDENTIFICATION</scope>
    <source>
        <tissue evidence="4">Whole organism</tissue>
    </source>
</reference>
<feature type="region of interest" description="Disordered" evidence="2">
    <location>
        <begin position="254"/>
        <end position="293"/>
    </location>
</feature>
<dbReference type="RefSeq" id="XP_047736912.1">
    <property type="nucleotide sequence ID" value="XM_047880956.1"/>
</dbReference>
<accession>A0A979FK44</accession>
<feature type="compositionally biased region" description="Basic and acidic residues" evidence="2">
    <location>
        <begin position="1399"/>
        <end position="1415"/>
    </location>
</feature>
<feature type="region of interest" description="Disordered" evidence="2">
    <location>
        <begin position="1276"/>
        <end position="1436"/>
    </location>
</feature>
<feature type="compositionally biased region" description="Polar residues" evidence="2">
    <location>
        <begin position="559"/>
        <end position="569"/>
    </location>
</feature>
<proteinExistence type="predicted"/>
<feature type="compositionally biased region" description="Pro residues" evidence="2">
    <location>
        <begin position="571"/>
        <end position="589"/>
    </location>
</feature>
<evidence type="ECO:0000256" key="2">
    <source>
        <dbReference type="SAM" id="MobiDB-lite"/>
    </source>
</evidence>
<feature type="compositionally biased region" description="Low complexity" evidence="2">
    <location>
        <begin position="1218"/>
        <end position="1238"/>
    </location>
</feature>
<feature type="compositionally biased region" description="Polar residues" evidence="2">
    <location>
        <begin position="645"/>
        <end position="656"/>
    </location>
</feature>
<evidence type="ECO:0000313" key="4">
    <source>
        <dbReference type="RefSeq" id="XP_047736912.1"/>
    </source>
</evidence>
<name>A0A979FK44_HYAAZ</name>
<keyword evidence="1" id="KW-0175">Coiled coil</keyword>
<dbReference type="KEGG" id="hazt:108666811"/>
<dbReference type="GeneID" id="108666811"/>
<gene>
    <name evidence="4" type="primary">LOC108666811</name>
</gene>
<dbReference type="OrthoDB" id="10659428at2759"/>
<feature type="compositionally biased region" description="Low complexity" evidence="2">
    <location>
        <begin position="1070"/>
        <end position="1091"/>
    </location>
</feature>
<feature type="region of interest" description="Disordered" evidence="2">
    <location>
        <begin position="978"/>
        <end position="1261"/>
    </location>
</feature>
<feature type="compositionally biased region" description="Basic residues" evidence="2">
    <location>
        <begin position="103"/>
        <end position="114"/>
    </location>
</feature>
<feature type="region of interest" description="Disordered" evidence="2">
    <location>
        <begin position="635"/>
        <end position="656"/>
    </location>
</feature>
<feature type="compositionally biased region" description="Polar residues" evidence="2">
    <location>
        <begin position="1281"/>
        <end position="1294"/>
    </location>
</feature>
<feature type="coiled-coil region" evidence="1">
    <location>
        <begin position="903"/>
        <end position="972"/>
    </location>
</feature>
<evidence type="ECO:0000256" key="1">
    <source>
        <dbReference type="SAM" id="Coils"/>
    </source>
</evidence>
<feature type="region of interest" description="Disordered" evidence="2">
    <location>
        <begin position="496"/>
        <end position="547"/>
    </location>
</feature>
<feature type="compositionally biased region" description="Basic and acidic residues" evidence="2">
    <location>
        <begin position="1123"/>
        <end position="1140"/>
    </location>
</feature>
<feature type="compositionally biased region" description="Basic and acidic residues" evidence="2">
    <location>
        <begin position="1317"/>
        <end position="1326"/>
    </location>
</feature>
<feature type="region of interest" description="Disordered" evidence="2">
    <location>
        <begin position="35"/>
        <end position="194"/>
    </location>
</feature>
<protein>
    <submittedName>
        <fullName evidence="4">Uncharacterized protein LOC108666811</fullName>
    </submittedName>
</protein>
<dbReference type="Proteomes" id="UP000694843">
    <property type="component" value="Unplaced"/>
</dbReference>
<feature type="compositionally biased region" description="Polar residues" evidence="2">
    <location>
        <begin position="139"/>
        <end position="148"/>
    </location>
</feature>
<feature type="compositionally biased region" description="Basic and acidic residues" evidence="2">
    <location>
        <begin position="84"/>
        <end position="102"/>
    </location>
</feature>
<feature type="compositionally biased region" description="Basic and acidic residues" evidence="2">
    <location>
        <begin position="1333"/>
        <end position="1347"/>
    </location>
</feature>
<feature type="compositionally biased region" description="Basic and acidic residues" evidence="2">
    <location>
        <begin position="1147"/>
        <end position="1164"/>
    </location>
</feature>
<organism evidence="3 4">
    <name type="scientific">Hyalella azteca</name>
    <name type="common">Amphipod</name>
    <dbReference type="NCBI Taxonomy" id="294128"/>
    <lineage>
        <taxon>Eukaryota</taxon>
        <taxon>Metazoa</taxon>
        <taxon>Ecdysozoa</taxon>
        <taxon>Arthropoda</taxon>
        <taxon>Crustacea</taxon>
        <taxon>Multicrustacea</taxon>
        <taxon>Malacostraca</taxon>
        <taxon>Eumalacostraca</taxon>
        <taxon>Peracarida</taxon>
        <taxon>Amphipoda</taxon>
        <taxon>Senticaudata</taxon>
        <taxon>Talitrida</taxon>
        <taxon>Talitroidea</taxon>
        <taxon>Hyalellidae</taxon>
        <taxon>Hyalella</taxon>
    </lineage>
</organism>
<feature type="compositionally biased region" description="Basic and acidic residues" evidence="2">
    <location>
        <begin position="149"/>
        <end position="187"/>
    </location>
</feature>
<feature type="compositionally biased region" description="Polar residues" evidence="2">
    <location>
        <begin position="1170"/>
        <end position="1183"/>
    </location>
</feature>
<keyword evidence="3" id="KW-1185">Reference proteome</keyword>
<sequence>MSVAVLGALESRTDITDDDLQSGQVVVTQVTIRRQDVQEGEDVQEGTNFNEDPQPGLQLNRDGSANQDTTDETENGEINLLHDVNNEPKNVEGDLQTNDKHGYRTPKTKNKSVLHKTEEGGVQNLPDDDRKRRRPNQPTPSIDSTSSSERNRGENDQTEDKKFDGEPERRKSRENNETRIEKSETPKSEASLSPSLASLQEINIVDKELSVNYHNTTEIVADNAIIETPRLKVGNFWGESLAASTSFLPLFLPDSTNTPTSEHAEDHHLPEDESTSEKSNDFGSPDNEKSAKVHLDKSGQFPDEFFNASDKSATETKAVGTLQNDGSEVPSIIPQNLTLRSSTRLSTFHIPTEKVPKPGPLNALVSNELHRKLPAQNASFSVMPTLHEPPTVVRMNILKEVPGVLNKNLYTVEVGRTRAKANRNRMVQQRSSLPIFPFDEADVRFDAGARAVNAPTKSQQYGQLSPALLTFSAPENQVPSTEKESESLAALSPYRVPHSHHLSPGQPPSNPLLLSHPCHQHPALLNGNIPSRPPEHPPSGQEYASTSDPRINTQLFQNSYTPSDLNSLPFSYPPPTHSPAYSQPPPTQNPPHSYASASHPHTKADKYPLPPIGQSHLSNYERIKYHNALKKDLEHQSGKPLLTKPKNNTVGKPLNSNSVVRRNSTVRNNIKNRVVFHSDIASGLSFSDSNLYTKRPGILKLGSPSRNSEVHAAKSIPIDHVSSYATSPQSTNFKITQKTISPLENFSAEQPRSINQLFPGREAINHYPADPTQHPTSLKHQSSYQLSGSNITSGIHQQHQDLLIPALPRQEQHPLQQPSTMTSYVSQNYGGYDAQDYGAAAYAAYGPGYSQTTNAGRRRSLGYAQDPRAGYPQRRSSSLDYEPAAGGRYQMVDDPFEDGRDARQRLMQDLDYQIAEKKRLEELRRERERHEDRLLEENIARQQKQMEDEYQREQMVKRMKEEQRRKRNESHQAYLATLEQKNKIQTLRPPEKSFGSSDLNARKIEVQVDPNSQYGAYERTPVKGKGKYDLGSADKIGPKSKPTISKSPIPLSPAKTLSPSTKESAKTPISTSTLASSTNSTSTKPVGKSKPSPSPTPSEMKNAAPTKSILKKISPTETPAKQSADRVDLKGNSNKYERTAKPAPLSKLDEPKRRKIPSDDDRFDFGLNLKQASLNTLQAQSDGNPFFDSTLGRRRKTPEPRSLKKHDRASPQPPAPQTPKQTASTTSPPSSLPNNLHPSQPPPHHGTSSSPRIMMDTEAQTTFVTTAHNFAQVRAEARSMAAQTQSFNVENGVQTYDGDFEPEEPPKPKPKPVPFDWKIKLDDTMPPHRPHPPRGDARSFQEEHKDLTSQLQAMKRGLKGEDDASGSRRHRARSASSDGPRGPEDPRAAGTKTLASSSDGRDDPYGDARRDRDGVGDTVPEGGPGRRSLTPHRDSIIDLEGTDRTVLGAYLSRTGSDSYRDADRTLHKHYDENNDVVLAAPPPQIASLPRTLRSALGQFKLLQLPNAL</sequence>
<evidence type="ECO:0000313" key="3">
    <source>
        <dbReference type="Proteomes" id="UP000694843"/>
    </source>
</evidence>